<keyword evidence="3" id="KW-1185">Reference proteome</keyword>
<feature type="transmembrane region" description="Helical" evidence="1">
    <location>
        <begin position="58"/>
        <end position="80"/>
    </location>
</feature>
<dbReference type="AlphaFoldDB" id="A0A3E0VIJ6"/>
<reference evidence="2 3" key="1">
    <citation type="submission" date="2017-04" db="EMBL/GenBank/DDBJ databases">
        <title>Comparative genome analysis of Subtercola boreus.</title>
        <authorList>
            <person name="Cho Y.-J."/>
            <person name="Cho A."/>
            <person name="Kim O.-S."/>
            <person name="Lee J.-I."/>
        </authorList>
    </citation>
    <scope>NUCLEOTIDE SEQUENCE [LARGE SCALE GENOMIC DNA]</scope>
    <source>
        <strain evidence="2 3">K300</strain>
    </source>
</reference>
<name>A0A3E0VIJ6_9MICO</name>
<feature type="transmembrane region" description="Helical" evidence="1">
    <location>
        <begin position="129"/>
        <end position="151"/>
    </location>
</feature>
<feature type="transmembrane region" description="Helical" evidence="1">
    <location>
        <begin position="100"/>
        <end position="123"/>
    </location>
</feature>
<gene>
    <name evidence="2" type="ORF">B7R54_10085</name>
</gene>
<dbReference type="Pfam" id="PF19853">
    <property type="entry name" value="DUF6328"/>
    <property type="match status" value="1"/>
</dbReference>
<dbReference type="EMBL" id="NBWZ01000001">
    <property type="protein sequence ID" value="RFA09531.1"/>
    <property type="molecule type" value="Genomic_DNA"/>
</dbReference>
<dbReference type="InterPro" id="IPR046291">
    <property type="entry name" value="DUF6328"/>
</dbReference>
<organism evidence="2 3">
    <name type="scientific">Subtercola boreus</name>
    <dbReference type="NCBI Taxonomy" id="120213"/>
    <lineage>
        <taxon>Bacteria</taxon>
        <taxon>Bacillati</taxon>
        <taxon>Actinomycetota</taxon>
        <taxon>Actinomycetes</taxon>
        <taxon>Micrococcales</taxon>
        <taxon>Microbacteriaceae</taxon>
        <taxon>Subtercola</taxon>
    </lineage>
</organism>
<keyword evidence="1" id="KW-1133">Transmembrane helix</keyword>
<accession>A0A3E0VIJ6</accession>
<evidence type="ECO:0000256" key="1">
    <source>
        <dbReference type="SAM" id="Phobius"/>
    </source>
</evidence>
<dbReference type="Proteomes" id="UP000256486">
    <property type="component" value="Unassembled WGS sequence"/>
</dbReference>
<keyword evidence="1" id="KW-0472">Membrane</keyword>
<comment type="caution">
    <text evidence="2">The sequence shown here is derived from an EMBL/GenBank/DDBJ whole genome shotgun (WGS) entry which is preliminary data.</text>
</comment>
<proteinExistence type="predicted"/>
<sequence length="160" mass="17166">MSDEQGRPESETTKLERNWTELLQELRVIQTGTQILTGFLLTLPFQARFPMLTTFQSTLYLCLVVGAALATALALAPVSVHRTLFRHGAKQQIVNTGNRLAIVTLAVVAVVLTGTVTFIFDVVVGDTAALVVGIAALVVLGGLWVALPLSVRPRKTSGRA</sequence>
<dbReference type="OrthoDB" id="3625784at2"/>
<protein>
    <submittedName>
        <fullName evidence="2">Sodium:proton antiporter</fullName>
    </submittedName>
</protein>
<evidence type="ECO:0000313" key="2">
    <source>
        <dbReference type="EMBL" id="RFA09531.1"/>
    </source>
</evidence>
<evidence type="ECO:0000313" key="3">
    <source>
        <dbReference type="Proteomes" id="UP000256486"/>
    </source>
</evidence>
<keyword evidence="1" id="KW-0812">Transmembrane</keyword>
<dbReference type="RefSeq" id="WP_116414914.1">
    <property type="nucleotide sequence ID" value="NZ_NBWZ01000001.1"/>
</dbReference>